<dbReference type="InterPro" id="IPR025272">
    <property type="entry name" value="SocA_Panacea"/>
</dbReference>
<evidence type="ECO:0000313" key="6">
    <source>
        <dbReference type="Proteomes" id="UP000182484"/>
    </source>
</evidence>
<dbReference type="OMA" id="IQAWRYG"/>
<dbReference type="Proteomes" id="UP000239837">
    <property type="component" value="Chromosome"/>
</dbReference>
<evidence type="ECO:0000259" key="1">
    <source>
        <dbReference type="Pfam" id="PF13274"/>
    </source>
</evidence>
<dbReference type="EMBL" id="FLKW01000051">
    <property type="protein sequence ID" value="SBN24275.1"/>
    <property type="molecule type" value="Genomic_DNA"/>
</dbReference>
<dbReference type="EMBL" id="LT591897">
    <property type="protein sequence ID" value="SBQ19139.1"/>
    <property type="molecule type" value="Genomic_DNA"/>
</dbReference>
<dbReference type="AlphaFoldDB" id="A0A1D3IRT9"/>
<proteinExistence type="predicted"/>
<evidence type="ECO:0000313" key="5">
    <source>
        <dbReference type="EMBL" id="TJX03600.1"/>
    </source>
</evidence>
<feature type="domain" description="Antitoxin SocA-like Panacea" evidence="1">
    <location>
        <begin position="28"/>
        <end position="119"/>
    </location>
</feature>
<gene>
    <name evidence="5" type="ORF">E8M63_12625</name>
    <name evidence="4" type="ORF">ESCNG_540003</name>
    <name evidence="3" type="ORF">WHOF_00508C</name>
    <name evidence="2" type="ORF">WHOF_02091</name>
</gene>
<dbReference type="GeneID" id="66753838"/>
<reference evidence="5 7" key="3">
    <citation type="submission" date="2019-04" db="EMBL/GenBank/DDBJ databases">
        <title>The CDC panel for molecular diagnostics of ciprofloxacin resistance and its use for research and clinical development.</title>
        <authorList>
            <person name="Liu H."/>
            <person name="Tang K."/>
            <person name="Pham C."/>
            <person name="Schmerer M."/>
        </authorList>
    </citation>
    <scope>NUCLEOTIDE SEQUENCE [LARGE SCALE GENOMIC DNA]</scope>
    <source>
        <strain evidence="5 7">LRRBGS_0742</strain>
    </source>
</reference>
<evidence type="ECO:0000313" key="2">
    <source>
        <dbReference type="EMBL" id="SBN24275.1"/>
    </source>
</evidence>
<sequence>MLNAYDVADFFLSPFEEEDGEQISNLKLQKLLYYAQGYALAILNRPLFAENIEHWQHGPVVPCIYRTYKKYGGSPLPAAHIEPDKYADEELVVLNRVRKEQGCYTAWALRNKTHQEAPWIQTRQGEVIGIALMGEYFRHALPQTDYNFNLEKLKTAVEDSFVSVPHFNGADDLEKWLEQ</sequence>
<organism evidence="2">
    <name type="scientific">Neisseria gonorrhoeae</name>
    <dbReference type="NCBI Taxonomy" id="485"/>
    <lineage>
        <taxon>Bacteria</taxon>
        <taxon>Pseudomonadati</taxon>
        <taxon>Pseudomonadota</taxon>
        <taxon>Betaproteobacteria</taxon>
        <taxon>Neisseriales</taxon>
        <taxon>Neisseriaceae</taxon>
        <taxon>Neisseria</taxon>
    </lineage>
</organism>
<evidence type="ECO:0000313" key="4">
    <source>
        <dbReference type="EMBL" id="SCW15939.1"/>
    </source>
</evidence>
<accession>A0A1D3IRT9</accession>
<name>A0A1D3IRT9_NEIGO</name>
<reference evidence="2" key="1">
    <citation type="submission" date="2016-05" db="EMBL/GenBank/DDBJ databases">
        <authorList>
            <consortium name="Pathogen Informatics"/>
        </authorList>
    </citation>
    <scope>NUCLEOTIDE SEQUENCE</scope>
    <source>
        <strain evidence="2">WHO F</strain>
    </source>
</reference>
<reference evidence="4 6" key="2">
    <citation type="submission" date="2016-09" db="EMBL/GenBank/DDBJ databases">
        <authorList>
            <person name="Kumanski S."/>
            <person name="Beatrice B."/>
        </authorList>
    </citation>
    <scope>NUCLEOTIDE SEQUENCE [LARGE SCALE GENOMIC DNA]</scope>
    <source>
        <strain evidence="4">Mankind</strain>
    </source>
</reference>
<dbReference type="EMBL" id="SUQX01000055">
    <property type="protein sequence ID" value="TJX03600.1"/>
    <property type="molecule type" value="Genomic_DNA"/>
</dbReference>
<dbReference type="RefSeq" id="WP_003695998.1">
    <property type="nucleotide sequence ID" value="NZ_AP018377.1"/>
</dbReference>
<evidence type="ECO:0000313" key="3">
    <source>
        <dbReference type="EMBL" id="SBQ19139.1"/>
    </source>
</evidence>
<dbReference type="Pfam" id="PF13274">
    <property type="entry name" value="SocA_Panacea"/>
    <property type="match status" value="1"/>
</dbReference>
<evidence type="ECO:0000313" key="7">
    <source>
        <dbReference type="Proteomes" id="UP000307092"/>
    </source>
</evidence>
<dbReference type="Proteomes" id="UP000182484">
    <property type="component" value="Unassembled WGS sequence"/>
</dbReference>
<dbReference type="Proteomes" id="UP000307092">
    <property type="component" value="Unassembled WGS sequence"/>
</dbReference>
<dbReference type="EMBL" id="FMTB01000050">
    <property type="protein sequence ID" value="SCW15939.1"/>
    <property type="molecule type" value="Genomic_DNA"/>
</dbReference>
<protein>
    <submittedName>
        <fullName evidence="5">DUF4065 domain-containing protein</fullName>
    </submittedName>
    <submittedName>
        <fullName evidence="2">Phage associated protein</fullName>
    </submittedName>
</protein>